<dbReference type="InterPro" id="IPR042100">
    <property type="entry name" value="Bug_dom1"/>
</dbReference>
<evidence type="ECO:0000313" key="3">
    <source>
        <dbReference type="EMBL" id="OZI76565.1"/>
    </source>
</evidence>
<accession>A0A261VR38</accession>
<evidence type="ECO:0000256" key="2">
    <source>
        <dbReference type="SAM" id="SignalP"/>
    </source>
</evidence>
<dbReference type="Gene3D" id="3.40.190.10">
    <property type="entry name" value="Periplasmic binding protein-like II"/>
    <property type="match status" value="1"/>
</dbReference>
<evidence type="ECO:0008006" key="5">
    <source>
        <dbReference type="Google" id="ProtNLM"/>
    </source>
</evidence>
<reference evidence="4" key="1">
    <citation type="submission" date="2017-05" db="EMBL/GenBank/DDBJ databases">
        <title>Complete and WGS of Bordetella genogroups.</title>
        <authorList>
            <person name="Spilker T."/>
            <person name="Lipuma J."/>
        </authorList>
    </citation>
    <scope>NUCLEOTIDE SEQUENCE [LARGE SCALE GENOMIC DNA]</scope>
    <source>
        <strain evidence="4">AU8256</strain>
    </source>
</reference>
<dbReference type="PANTHER" id="PTHR42928:SF5">
    <property type="entry name" value="BLR1237 PROTEIN"/>
    <property type="match status" value="1"/>
</dbReference>
<dbReference type="SUPFAM" id="SSF53850">
    <property type="entry name" value="Periplasmic binding protein-like II"/>
    <property type="match status" value="1"/>
</dbReference>
<organism evidence="3 4">
    <name type="scientific">Bordetella genomosp. 2</name>
    <dbReference type="NCBI Taxonomy" id="1983456"/>
    <lineage>
        <taxon>Bacteria</taxon>
        <taxon>Pseudomonadati</taxon>
        <taxon>Pseudomonadota</taxon>
        <taxon>Betaproteobacteria</taxon>
        <taxon>Burkholderiales</taxon>
        <taxon>Alcaligenaceae</taxon>
        <taxon>Bordetella</taxon>
    </lineage>
</organism>
<dbReference type="PANTHER" id="PTHR42928">
    <property type="entry name" value="TRICARBOXYLATE-BINDING PROTEIN"/>
    <property type="match status" value="1"/>
</dbReference>
<evidence type="ECO:0000313" key="4">
    <source>
        <dbReference type="Proteomes" id="UP000215633"/>
    </source>
</evidence>
<dbReference type="PIRSF" id="PIRSF017082">
    <property type="entry name" value="YflP"/>
    <property type="match status" value="1"/>
</dbReference>
<dbReference type="InterPro" id="IPR005064">
    <property type="entry name" value="BUG"/>
</dbReference>
<dbReference type="CDD" id="cd07012">
    <property type="entry name" value="PBP2_Bug_TTT"/>
    <property type="match status" value="1"/>
</dbReference>
<dbReference type="AlphaFoldDB" id="A0A261VR38"/>
<gene>
    <name evidence="3" type="ORF">CAL24_15730</name>
</gene>
<name>A0A261VR38_9BORD</name>
<dbReference type="Pfam" id="PF03401">
    <property type="entry name" value="TctC"/>
    <property type="match status" value="1"/>
</dbReference>
<dbReference type="Proteomes" id="UP000215633">
    <property type="component" value="Unassembled WGS sequence"/>
</dbReference>
<dbReference type="EMBL" id="NEVT01000006">
    <property type="protein sequence ID" value="OZI76565.1"/>
    <property type="molecule type" value="Genomic_DNA"/>
</dbReference>
<feature type="signal peptide" evidence="2">
    <location>
        <begin position="1"/>
        <end position="23"/>
    </location>
</feature>
<comment type="similarity">
    <text evidence="1">Belongs to the UPF0065 (bug) family.</text>
</comment>
<feature type="chain" id="PRO_5013012037" description="ABC transporter substrate-binding protein" evidence="2">
    <location>
        <begin position="24"/>
        <end position="323"/>
    </location>
</feature>
<protein>
    <recommendedName>
        <fullName evidence="5">ABC transporter substrate-binding protein</fullName>
    </recommendedName>
</protein>
<sequence>MRLLRRLALVLCVQAAIAPHAAAQDYPDRPVRLVVGFSPGGGSDLVARILAKALGKTLGQAVVVENRPGAGGMIATRAVAAEKPDGYTLLLGSAAAFVINPYLRDDVGYDPVHDFTPVGAVSRFDYVLLGRPGLPAATLADLLAHARAHPGELTIGSAGVGSNTHLVALAFLARGGIELRHVPYKGTAGALNDLLGGNIDLLFDSVPTVMQQVKARAAVSFATTGAAREATLPAVPTFAQAGMDGFEASNWLAVFGPRGLPAAVVERLNAGMARALRDPELLASFEQSGNIALGGSPADLAALVARETRQYKTLINATGVRLD</sequence>
<proteinExistence type="inferred from homology"/>
<keyword evidence="2" id="KW-0732">Signal</keyword>
<dbReference type="Gene3D" id="3.40.190.150">
    <property type="entry name" value="Bordetella uptake gene, domain 1"/>
    <property type="match status" value="1"/>
</dbReference>
<evidence type="ECO:0000256" key="1">
    <source>
        <dbReference type="ARBA" id="ARBA00006987"/>
    </source>
</evidence>
<comment type="caution">
    <text evidence="3">The sequence shown here is derived from an EMBL/GenBank/DDBJ whole genome shotgun (WGS) entry which is preliminary data.</text>
</comment>
<dbReference type="RefSeq" id="WP_094807160.1">
    <property type="nucleotide sequence ID" value="NZ_NEVT01000006.1"/>
</dbReference>
<keyword evidence="4" id="KW-1185">Reference proteome</keyword>